<dbReference type="PANTHER" id="PTHR44329">
    <property type="entry name" value="SERINE/THREONINE-PROTEIN KINASE TNNI3K-RELATED"/>
    <property type="match status" value="1"/>
</dbReference>
<evidence type="ECO:0000313" key="3">
    <source>
        <dbReference type="EMBL" id="CAG8601516.1"/>
    </source>
</evidence>
<dbReference type="PROSITE" id="PS50011">
    <property type="entry name" value="PROTEIN_KINASE_DOM"/>
    <property type="match status" value="1"/>
</dbReference>
<dbReference type="InterPro" id="IPR011009">
    <property type="entry name" value="Kinase-like_dom_sf"/>
</dbReference>
<sequence length="409" mass="46356">MVFRGFLQTTIFKIAKVMTKKKIAYGEEGVEDLTKQTSDTCNECKKPKEGKKWCPTCLFPTNWTSGNREIDLFIRESQMLSTTLHHCLLWIPFDQFSDIKEVARGGFNTVCSATWDGDRIDLLYTVENSPVWVHRNCTTKVALKHLKNSQHIDSSVLSKLLNYRTYDDFSIPKCYGISQHPSTKEYILVFNYYEQGDLRALLADRYTDMKLRDKLLILSDIISELNSIHKRKLVHKNFHPGNIIIAKSSWVDGSLNIHNLAISDLGLNAPVNEPLHSKEIYGVIPFVAPEIFQALPYTAAADIYSDLWAYYSEHLGALKPTNNEITKRSRNSHYEILTNTHPDAVYYSRPISKFTSQGSVYSPLKASVNNKNHKNKKNSIHEQSSVSSVSSASSAGLNMDMSITMSGKN</sequence>
<dbReference type="InterPro" id="IPR001245">
    <property type="entry name" value="Ser-Thr/Tyr_kinase_cat_dom"/>
</dbReference>
<protein>
    <submittedName>
        <fullName evidence="3">15319_t:CDS:1</fullName>
    </submittedName>
</protein>
<dbReference type="GO" id="GO:0004674">
    <property type="term" value="F:protein serine/threonine kinase activity"/>
    <property type="evidence" value="ECO:0007669"/>
    <property type="project" value="TreeGrafter"/>
</dbReference>
<dbReference type="SUPFAM" id="SSF56112">
    <property type="entry name" value="Protein kinase-like (PK-like)"/>
    <property type="match status" value="1"/>
</dbReference>
<dbReference type="InterPro" id="IPR051681">
    <property type="entry name" value="Ser/Thr_Kinases-Pseudokinases"/>
</dbReference>
<dbReference type="EMBL" id="CAJVQA010004564">
    <property type="protein sequence ID" value="CAG8601516.1"/>
    <property type="molecule type" value="Genomic_DNA"/>
</dbReference>
<feature type="compositionally biased region" description="Low complexity" evidence="1">
    <location>
        <begin position="384"/>
        <end position="393"/>
    </location>
</feature>
<evidence type="ECO:0000259" key="2">
    <source>
        <dbReference type="PROSITE" id="PS50011"/>
    </source>
</evidence>
<comment type="caution">
    <text evidence="3">The sequence shown here is derived from an EMBL/GenBank/DDBJ whole genome shotgun (WGS) entry which is preliminary data.</text>
</comment>
<dbReference type="AlphaFoldDB" id="A0A9N9CIH1"/>
<proteinExistence type="predicted"/>
<evidence type="ECO:0000313" key="4">
    <source>
        <dbReference type="Proteomes" id="UP000789759"/>
    </source>
</evidence>
<reference evidence="3" key="1">
    <citation type="submission" date="2021-06" db="EMBL/GenBank/DDBJ databases">
        <authorList>
            <person name="Kallberg Y."/>
            <person name="Tangrot J."/>
            <person name="Rosling A."/>
        </authorList>
    </citation>
    <scope>NUCLEOTIDE SEQUENCE</scope>
    <source>
        <strain evidence="3">FL966</strain>
    </source>
</reference>
<dbReference type="InterPro" id="IPR000719">
    <property type="entry name" value="Prot_kinase_dom"/>
</dbReference>
<gene>
    <name evidence="3" type="ORF">CPELLU_LOCUS7014</name>
</gene>
<dbReference type="OrthoDB" id="10252171at2759"/>
<organism evidence="3 4">
    <name type="scientific">Cetraspora pellucida</name>
    <dbReference type="NCBI Taxonomy" id="1433469"/>
    <lineage>
        <taxon>Eukaryota</taxon>
        <taxon>Fungi</taxon>
        <taxon>Fungi incertae sedis</taxon>
        <taxon>Mucoromycota</taxon>
        <taxon>Glomeromycotina</taxon>
        <taxon>Glomeromycetes</taxon>
        <taxon>Diversisporales</taxon>
        <taxon>Gigasporaceae</taxon>
        <taxon>Cetraspora</taxon>
    </lineage>
</organism>
<dbReference type="GO" id="GO:0005524">
    <property type="term" value="F:ATP binding"/>
    <property type="evidence" value="ECO:0007669"/>
    <property type="project" value="InterPro"/>
</dbReference>
<dbReference type="Proteomes" id="UP000789759">
    <property type="component" value="Unassembled WGS sequence"/>
</dbReference>
<name>A0A9N9CIH1_9GLOM</name>
<dbReference type="SMART" id="SM00220">
    <property type="entry name" value="S_TKc"/>
    <property type="match status" value="1"/>
</dbReference>
<dbReference type="Gene3D" id="1.10.510.10">
    <property type="entry name" value="Transferase(Phosphotransferase) domain 1"/>
    <property type="match status" value="1"/>
</dbReference>
<dbReference type="Pfam" id="PF07714">
    <property type="entry name" value="PK_Tyr_Ser-Thr"/>
    <property type="match status" value="1"/>
</dbReference>
<evidence type="ECO:0000256" key="1">
    <source>
        <dbReference type="SAM" id="MobiDB-lite"/>
    </source>
</evidence>
<feature type="region of interest" description="Disordered" evidence="1">
    <location>
        <begin position="365"/>
        <end position="393"/>
    </location>
</feature>
<keyword evidence="4" id="KW-1185">Reference proteome</keyword>
<accession>A0A9N9CIH1</accession>
<feature type="domain" description="Protein kinase" evidence="2">
    <location>
        <begin position="96"/>
        <end position="409"/>
    </location>
</feature>